<evidence type="ECO:0000256" key="4">
    <source>
        <dbReference type="ARBA" id="ARBA00022741"/>
    </source>
</evidence>
<dbReference type="Proteomes" id="UP000812982">
    <property type="component" value="Unassembled WGS sequence"/>
</dbReference>
<keyword evidence="6 7" id="KW-0067">ATP-binding</keyword>
<keyword evidence="2 9" id="KW-0723">Serine/threonine-protein kinase</keyword>
<evidence type="ECO:0000313" key="9">
    <source>
        <dbReference type="EMBL" id="MBU9766518.1"/>
    </source>
</evidence>
<sequence>MPSPQVFVAGYTAVDVIGHGGSAVVYAARSADGATVALKVLDEAHRAPEQLARLQREVDFARRLSDPGIVTVYDAGPGWLVMELLSGGTVTQLPGPAQRFLASTQIAAALDHAHRRGIVHCDVKPANILVDKPFSRAVLVDFGVAHSMAEDVAARLAHGPGTRLSLDPARRITRQARAPHPNVQASLPYSAPELLCGRNPVSATDQYALACTAVELLTGSPPFTADTASSLIDQQLHSPPPRISRRCSQIPRTADSIIARALAKDPERRHASCTEFIGLLTAAVSSPT</sequence>
<evidence type="ECO:0000256" key="2">
    <source>
        <dbReference type="ARBA" id="ARBA00022527"/>
    </source>
</evidence>
<dbReference type="Pfam" id="PF00069">
    <property type="entry name" value="Pkinase"/>
    <property type="match status" value="1"/>
</dbReference>
<dbReference type="PROSITE" id="PS00107">
    <property type="entry name" value="PROTEIN_KINASE_ATP"/>
    <property type="match status" value="1"/>
</dbReference>
<dbReference type="CDD" id="cd14014">
    <property type="entry name" value="STKc_PknB_like"/>
    <property type="match status" value="1"/>
</dbReference>
<name>A0ABS6KS98_9MYCO</name>
<accession>A0ABS6KS98</accession>
<dbReference type="RefSeq" id="WP_217160361.1">
    <property type="nucleotide sequence ID" value="NZ_VOMB01000023.1"/>
</dbReference>
<gene>
    <name evidence="9" type="ORF">FR943_22080</name>
</gene>
<dbReference type="PANTHER" id="PTHR43289">
    <property type="entry name" value="MITOGEN-ACTIVATED PROTEIN KINASE KINASE KINASE 20-RELATED"/>
    <property type="match status" value="1"/>
</dbReference>
<feature type="domain" description="Protein kinase" evidence="8">
    <location>
        <begin position="11"/>
        <end position="288"/>
    </location>
</feature>
<dbReference type="EMBL" id="VOMB01000023">
    <property type="protein sequence ID" value="MBU9766518.1"/>
    <property type="molecule type" value="Genomic_DNA"/>
</dbReference>
<keyword evidence="5 9" id="KW-0418">Kinase</keyword>
<comment type="caution">
    <text evidence="9">The sequence shown here is derived from an EMBL/GenBank/DDBJ whole genome shotgun (WGS) entry which is preliminary data.</text>
</comment>
<dbReference type="PANTHER" id="PTHR43289:SF6">
    <property type="entry name" value="SERINE_THREONINE-PROTEIN KINASE NEKL-3"/>
    <property type="match status" value="1"/>
</dbReference>
<evidence type="ECO:0000256" key="6">
    <source>
        <dbReference type="ARBA" id="ARBA00022840"/>
    </source>
</evidence>
<keyword evidence="4 7" id="KW-0547">Nucleotide-binding</keyword>
<evidence type="ECO:0000259" key="8">
    <source>
        <dbReference type="PROSITE" id="PS50011"/>
    </source>
</evidence>
<keyword evidence="3" id="KW-0808">Transferase</keyword>
<dbReference type="SMART" id="SM00220">
    <property type="entry name" value="S_TKc"/>
    <property type="match status" value="1"/>
</dbReference>
<evidence type="ECO:0000256" key="7">
    <source>
        <dbReference type="PROSITE-ProRule" id="PRU10141"/>
    </source>
</evidence>
<dbReference type="PROSITE" id="PS00108">
    <property type="entry name" value="PROTEIN_KINASE_ST"/>
    <property type="match status" value="1"/>
</dbReference>
<evidence type="ECO:0000313" key="10">
    <source>
        <dbReference type="Proteomes" id="UP000812982"/>
    </source>
</evidence>
<reference evidence="9 10" key="1">
    <citation type="journal article" date="2021" name="Sci. Rep.">
        <title>Phenotypic and genomic hallmarks of a novel, potentially pathogenic rapidly growing Mycobacterium species related to the Mycobacterium fortuitum complex.</title>
        <authorList>
            <person name="Gharbi R."/>
            <person name="Khanna V."/>
            <person name="Frigui W."/>
            <person name="Mhenni B."/>
            <person name="Brosch R."/>
            <person name="Mardassi H."/>
        </authorList>
    </citation>
    <scope>NUCLEOTIDE SEQUENCE [LARGE SCALE GENOMIC DNA]</scope>
    <source>
        <strain evidence="9 10">TNTM28</strain>
    </source>
</reference>
<proteinExistence type="predicted"/>
<dbReference type="GO" id="GO:0004674">
    <property type="term" value="F:protein serine/threonine kinase activity"/>
    <property type="evidence" value="ECO:0007669"/>
    <property type="project" value="UniProtKB-KW"/>
</dbReference>
<dbReference type="InterPro" id="IPR017441">
    <property type="entry name" value="Protein_kinase_ATP_BS"/>
</dbReference>
<protein>
    <recommendedName>
        <fullName evidence="1">non-specific serine/threonine protein kinase</fullName>
        <ecNumber evidence="1">2.7.11.1</ecNumber>
    </recommendedName>
</protein>
<dbReference type="PROSITE" id="PS50011">
    <property type="entry name" value="PROTEIN_KINASE_DOM"/>
    <property type="match status" value="1"/>
</dbReference>
<dbReference type="EC" id="2.7.11.1" evidence="1"/>
<evidence type="ECO:0000256" key="1">
    <source>
        <dbReference type="ARBA" id="ARBA00012513"/>
    </source>
</evidence>
<organism evidence="9 10">
    <name type="scientific">[Mycobacterium] fortunisiensis</name>
    <dbReference type="NCBI Taxonomy" id="2600579"/>
    <lineage>
        <taxon>Bacteria</taxon>
        <taxon>Bacillati</taxon>
        <taxon>Actinomycetota</taxon>
        <taxon>Actinomycetes</taxon>
        <taxon>Mycobacteriales</taxon>
        <taxon>Mycobacteriaceae</taxon>
        <taxon>Mycolicibacterium</taxon>
    </lineage>
</organism>
<keyword evidence="10" id="KW-1185">Reference proteome</keyword>
<feature type="binding site" evidence="7">
    <location>
        <position position="39"/>
    </location>
    <ligand>
        <name>ATP</name>
        <dbReference type="ChEBI" id="CHEBI:30616"/>
    </ligand>
</feature>
<evidence type="ECO:0000256" key="5">
    <source>
        <dbReference type="ARBA" id="ARBA00022777"/>
    </source>
</evidence>
<dbReference type="InterPro" id="IPR008271">
    <property type="entry name" value="Ser/Thr_kinase_AS"/>
</dbReference>
<dbReference type="InterPro" id="IPR000719">
    <property type="entry name" value="Prot_kinase_dom"/>
</dbReference>
<evidence type="ECO:0000256" key="3">
    <source>
        <dbReference type="ARBA" id="ARBA00022679"/>
    </source>
</evidence>